<evidence type="ECO:0008006" key="4">
    <source>
        <dbReference type="Google" id="ProtNLM"/>
    </source>
</evidence>
<organism evidence="2 3">
    <name type="scientific">Nocardioides panzhihuensis</name>
    <dbReference type="NCBI Taxonomy" id="860243"/>
    <lineage>
        <taxon>Bacteria</taxon>
        <taxon>Bacillati</taxon>
        <taxon>Actinomycetota</taxon>
        <taxon>Actinomycetes</taxon>
        <taxon>Propionibacteriales</taxon>
        <taxon>Nocardioidaceae</taxon>
        <taxon>Nocardioides</taxon>
    </lineage>
</organism>
<sequence>MQAEGQTRQAIPPVMYLPASPGGGADGEPVEIEMRRLLDGRVALLAYTALDRLADCCGTEQPWVLYKTDQLDELNKVSPYDVIVIDQPLPDELRRDAQ</sequence>
<dbReference type="EMBL" id="JACBZR010000001">
    <property type="protein sequence ID" value="NYI76979.1"/>
    <property type="molecule type" value="Genomic_DNA"/>
</dbReference>
<proteinExistence type="predicted"/>
<dbReference type="RefSeq" id="WP_218860675.1">
    <property type="nucleotide sequence ID" value="NZ_JACBZR010000001.1"/>
</dbReference>
<accession>A0A7Z0DJX6</accession>
<dbReference type="Proteomes" id="UP000564496">
    <property type="component" value="Unassembled WGS sequence"/>
</dbReference>
<feature type="region of interest" description="Disordered" evidence="1">
    <location>
        <begin position="1"/>
        <end position="23"/>
    </location>
</feature>
<gene>
    <name evidence="2" type="ORF">BJ988_001627</name>
</gene>
<evidence type="ECO:0000313" key="3">
    <source>
        <dbReference type="Proteomes" id="UP000564496"/>
    </source>
</evidence>
<keyword evidence="3" id="KW-1185">Reference proteome</keyword>
<comment type="caution">
    <text evidence="2">The sequence shown here is derived from an EMBL/GenBank/DDBJ whole genome shotgun (WGS) entry which is preliminary data.</text>
</comment>
<protein>
    <recommendedName>
        <fullName evidence="4">SseB protein N-terminal domain-containing protein</fullName>
    </recommendedName>
</protein>
<evidence type="ECO:0000313" key="2">
    <source>
        <dbReference type="EMBL" id="NYI76979.1"/>
    </source>
</evidence>
<dbReference type="InterPro" id="IPR049975">
    <property type="entry name" value="SAV_915-like_dom"/>
</dbReference>
<evidence type="ECO:0000256" key="1">
    <source>
        <dbReference type="SAM" id="MobiDB-lite"/>
    </source>
</evidence>
<name>A0A7Z0DJX6_9ACTN</name>
<dbReference type="AlphaFoldDB" id="A0A7Z0DJX6"/>
<reference evidence="2 3" key="1">
    <citation type="submission" date="2020-07" db="EMBL/GenBank/DDBJ databases">
        <title>Sequencing the genomes of 1000 actinobacteria strains.</title>
        <authorList>
            <person name="Klenk H.-P."/>
        </authorList>
    </citation>
    <scope>NUCLEOTIDE SEQUENCE [LARGE SCALE GENOMIC DNA]</scope>
    <source>
        <strain evidence="2 3">DSM 26487</strain>
    </source>
</reference>
<dbReference type="NCBIfam" id="NF042914">
    <property type="entry name" value="SAV915_dom"/>
    <property type="match status" value="1"/>
</dbReference>